<evidence type="ECO:0000256" key="5">
    <source>
        <dbReference type="ARBA" id="ARBA00023136"/>
    </source>
</evidence>
<dbReference type="GO" id="GO:0022857">
    <property type="term" value="F:transmembrane transporter activity"/>
    <property type="evidence" value="ECO:0007669"/>
    <property type="project" value="TreeGrafter"/>
</dbReference>
<evidence type="ECO:0000256" key="6">
    <source>
        <dbReference type="SAM" id="Phobius"/>
    </source>
</evidence>
<dbReference type="InterPro" id="IPR003838">
    <property type="entry name" value="ABC3_permease_C"/>
</dbReference>
<dbReference type="Proteomes" id="UP000006262">
    <property type="component" value="Unassembled WGS sequence"/>
</dbReference>
<evidence type="ECO:0000259" key="8">
    <source>
        <dbReference type="Pfam" id="PF12704"/>
    </source>
</evidence>
<keyword evidence="5 6" id="KW-0472">Membrane</keyword>
<feature type="transmembrane region" description="Helical" evidence="6">
    <location>
        <begin position="276"/>
        <end position="301"/>
    </location>
</feature>
<accession>A0AAD2YI55</accession>
<feature type="domain" description="ABC3 transporter permease C-terminal" evidence="7">
    <location>
        <begin position="660"/>
        <end position="773"/>
    </location>
</feature>
<feature type="domain" description="ABC3 transporter permease C-terminal" evidence="7">
    <location>
        <begin position="281"/>
        <end position="397"/>
    </location>
</feature>
<feature type="transmembrane region" description="Helical" evidence="6">
    <location>
        <begin position="20"/>
        <end position="38"/>
    </location>
</feature>
<gene>
    <name evidence="9" type="ORF">HMPREF1059_02627</name>
</gene>
<feature type="transmembrane region" description="Helical" evidence="6">
    <location>
        <begin position="741"/>
        <end position="763"/>
    </location>
</feature>
<dbReference type="Pfam" id="PF12704">
    <property type="entry name" value="MacB_PCD"/>
    <property type="match status" value="1"/>
</dbReference>
<dbReference type="EMBL" id="AGZN01000024">
    <property type="protein sequence ID" value="EKN25926.1"/>
    <property type="molecule type" value="Genomic_DNA"/>
</dbReference>
<feature type="domain" description="MacB-like periplasmic core" evidence="8">
    <location>
        <begin position="20"/>
        <end position="225"/>
    </location>
</feature>
<dbReference type="InterPro" id="IPR050250">
    <property type="entry name" value="Macrolide_Exporter_MacB"/>
</dbReference>
<evidence type="ECO:0000256" key="1">
    <source>
        <dbReference type="ARBA" id="ARBA00004651"/>
    </source>
</evidence>
<keyword evidence="3 6" id="KW-0812">Transmembrane</keyword>
<evidence type="ECO:0008006" key="11">
    <source>
        <dbReference type="Google" id="ProtNLM"/>
    </source>
</evidence>
<evidence type="ECO:0000259" key="7">
    <source>
        <dbReference type="Pfam" id="PF02687"/>
    </source>
</evidence>
<dbReference type="PANTHER" id="PTHR30572:SF18">
    <property type="entry name" value="ABC-TYPE MACROLIDE FAMILY EXPORT SYSTEM PERMEASE COMPONENT 2"/>
    <property type="match status" value="1"/>
</dbReference>
<evidence type="ECO:0000313" key="9">
    <source>
        <dbReference type="EMBL" id="EKN25926.1"/>
    </source>
</evidence>
<comment type="subcellular location">
    <subcellularLocation>
        <location evidence="1">Cell membrane</location>
        <topology evidence="1">Multi-pass membrane protein</topology>
    </subcellularLocation>
</comment>
<dbReference type="Pfam" id="PF02687">
    <property type="entry name" value="FtsX"/>
    <property type="match status" value="2"/>
</dbReference>
<feature type="transmembrane region" description="Helical" evidence="6">
    <location>
        <begin position="657"/>
        <end position="679"/>
    </location>
</feature>
<evidence type="ECO:0000256" key="2">
    <source>
        <dbReference type="ARBA" id="ARBA00022475"/>
    </source>
</evidence>
<protein>
    <recommendedName>
        <fullName evidence="11">ABC3 transporter permease protein domain-containing protein</fullName>
    </recommendedName>
</protein>
<dbReference type="GO" id="GO:0005886">
    <property type="term" value="C:plasma membrane"/>
    <property type="evidence" value="ECO:0007669"/>
    <property type="project" value="UniProtKB-SubCell"/>
</dbReference>
<dbReference type="RefSeq" id="WP_005866394.1">
    <property type="nucleotide sequence ID" value="NZ_JH976488.1"/>
</dbReference>
<dbReference type="InterPro" id="IPR025857">
    <property type="entry name" value="MacB_PCD"/>
</dbReference>
<name>A0AAD2YI55_PARDI</name>
<feature type="transmembrane region" description="Helical" evidence="6">
    <location>
        <begin position="367"/>
        <end position="387"/>
    </location>
</feature>
<proteinExistence type="predicted"/>
<feature type="transmembrane region" description="Helical" evidence="6">
    <location>
        <begin position="417"/>
        <end position="438"/>
    </location>
</feature>
<feature type="transmembrane region" description="Helical" evidence="6">
    <location>
        <begin position="321"/>
        <end position="347"/>
    </location>
</feature>
<evidence type="ECO:0000256" key="4">
    <source>
        <dbReference type="ARBA" id="ARBA00022989"/>
    </source>
</evidence>
<reference evidence="9 10" key="1">
    <citation type="submission" date="2012-02" db="EMBL/GenBank/DDBJ databases">
        <title>The Genome Sequence of Parabacteroides distasonis CL09T03C24.</title>
        <authorList>
            <consortium name="The Broad Institute Genome Sequencing Platform"/>
            <person name="Earl A."/>
            <person name="Ward D."/>
            <person name="Feldgarden M."/>
            <person name="Gevers D."/>
            <person name="Zitomersky N.L."/>
            <person name="Coyne M.J."/>
            <person name="Comstock L.E."/>
            <person name="Young S.K."/>
            <person name="Zeng Q."/>
            <person name="Gargeya S."/>
            <person name="Fitzgerald M."/>
            <person name="Haas B."/>
            <person name="Abouelleil A."/>
            <person name="Alvarado L."/>
            <person name="Arachchi H.M."/>
            <person name="Berlin A."/>
            <person name="Chapman S.B."/>
            <person name="Gearin G."/>
            <person name="Goldberg J."/>
            <person name="Griggs A."/>
            <person name="Gujja S."/>
            <person name="Hansen M."/>
            <person name="Heiman D."/>
            <person name="Howarth C."/>
            <person name="Larimer J."/>
            <person name="Lui A."/>
            <person name="MacDonald P.J.P."/>
            <person name="McCowen C."/>
            <person name="Montmayeur A."/>
            <person name="Murphy C."/>
            <person name="Neiman D."/>
            <person name="Pearson M."/>
            <person name="Priest M."/>
            <person name="Roberts A."/>
            <person name="Saif S."/>
            <person name="Shea T."/>
            <person name="Sisk P."/>
            <person name="Stolte C."/>
            <person name="Sykes S."/>
            <person name="Wortman J."/>
            <person name="Nusbaum C."/>
            <person name="Birren B."/>
        </authorList>
    </citation>
    <scope>NUCLEOTIDE SEQUENCE [LARGE SCALE GENOMIC DNA]</scope>
    <source>
        <strain evidence="9 10">CL09T03C24</strain>
    </source>
</reference>
<feature type="transmembrane region" description="Helical" evidence="6">
    <location>
        <begin position="709"/>
        <end position="729"/>
    </location>
</feature>
<comment type="caution">
    <text evidence="9">The sequence shown here is derived from an EMBL/GenBank/DDBJ whole genome shotgun (WGS) entry which is preliminary data.</text>
</comment>
<evidence type="ECO:0000256" key="3">
    <source>
        <dbReference type="ARBA" id="ARBA00022692"/>
    </source>
</evidence>
<sequence length="780" mass="88676">MKTILRNLLSVLRRFKMAMLLNVLGLSIAFAAFILIMMQVEYDRNFDRGYTDTESIFRVEIIQNDGDGQAIVCRPLADAFIQSSPHIVAGTLVNSWDGALFFSVEENGERNSFREQYLNVYPDFTKVFDFDFLEGNQSALEEPTSVLLPQSMAYKLFGNGSAVGKQLLFENGDRLIVGGVYKDFPRNSSVQNCIYQRMDPRENIQEWGNWSYVFYVRLDDPKNAEGLFENFAAHFDPTPVKEHWGGYHIRLNPLPDVHYTTGIQYDTTPKSSKQTLLVLFAIAIVIVVIAGINFTNFSTALTPMRIKSINTQKVLGGEESVIRLALILEAMFISVFSYFIGLLLVYMTGKTSIASLIDADITLSAHWGLVWLTALIAIATGIFSGIYPSYYMTSFPPALVLKGSFGLSPKGRQLRNVLIGIQFVASFGLIIGATFMYLQNYYMQNTPLGYDKEEIIITNMNNNIRKSRDAFASQVKSFSGIEEVTYAEMLLSSQDQYMGWGRKYRDKDIQFQCLPVESSFLKVMNVKISEGRDFREEDKAKRYGTFVFNERARTEYGLEIGSLIDSMEIVGFMPDVKFASFRTEVTPMAFFVWGTNNWGNQPNYAYIKVKAGSDLRGAMQHVKTTLQSFDPEYPFNVRFFDEVLNGLYEKERSLSSLITLFSLIAIFISVVGVFGLVVFDSEYRKKEIGIRKVLGSTTEEIIVMFNKTYIRILCVCFVLGAPIAGYVVHRWLENFAYKTPMYWWVYLIAFAIIAVITILTVTFQNWRAANENPVHSIKNE</sequence>
<evidence type="ECO:0000313" key="10">
    <source>
        <dbReference type="Proteomes" id="UP000006262"/>
    </source>
</evidence>
<dbReference type="PANTHER" id="PTHR30572">
    <property type="entry name" value="MEMBRANE COMPONENT OF TRANSPORTER-RELATED"/>
    <property type="match status" value="1"/>
</dbReference>
<keyword evidence="4 6" id="KW-1133">Transmembrane helix</keyword>
<dbReference type="AlphaFoldDB" id="A0AAD2YI55"/>
<keyword evidence="2" id="KW-1003">Cell membrane</keyword>
<organism evidence="9 10">
    <name type="scientific">Parabacteroides distasonis CL09T03C24</name>
    <dbReference type="NCBI Taxonomy" id="999417"/>
    <lineage>
        <taxon>Bacteria</taxon>
        <taxon>Pseudomonadati</taxon>
        <taxon>Bacteroidota</taxon>
        <taxon>Bacteroidia</taxon>
        <taxon>Bacteroidales</taxon>
        <taxon>Tannerellaceae</taxon>
        <taxon>Parabacteroides</taxon>
    </lineage>
</organism>